<evidence type="ECO:0000256" key="1">
    <source>
        <dbReference type="ARBA" id="ARBA00023002"/>
    </source>
</evidence>
<dbReference type="Gene3D" id="3.20.20.100">
    <property type="entry name" value="NADP-dependent oxidoreductase domain"/>
    <property type="match status" value="1"/>
</dbReference>
<reference evidence="4" key="1">
    <citation type="journal article" date="2019" name="Int. J. Syst. Evol. Microbiol.">
        <title>The Global Catalogue of Microorganisms (GCM) 10K type strain sequencing project: providing services to taxonomists for standard genome sequencing and annotation.</title>
        <authorList>
            <consortium name="The Broad Institute Genomics Platform"/>
            <consortium name="The Broad Institute Genome Sequencing Center for Infectious Disease"/>
            <person name="Wu L."/>
            <person name="Ma J."/>
        </authorList>
    </citation>
    <scope>NUCLEOTIDE SEQUENCE [LARGE SCALE GENOMIC DNA]</scope>
    <source>
        <strain evidence="4">JCM 17975</strain>
    </source>
</reference>
<comment type="caution">
    <text evidence="3">The sequence shown here is derived from an EMBL/GenBank/DDBJ whole genome shotgun (WGS) entry which is preliminary data.</text>
</comment>
<dbReference type="EMBL" id="BAABHM010000016">
    <property type="protein sequence ID" value="GAA4710389.1"/>
    <property type="molecule type" value="Genomic_DNA"/>
</dbReference>
<dbReference type="InterPro" id="IPR018170">
    <property type="entry name" value="Aldo/ket_reductase_CS"/>
</dbReference>
<dbReference type="InterPro" id="IPR020471">
    <property type="entry name" value="AKR"/>
</dbReference>
<keyword evidence="4" id="KW-1185">Reference proteome</keyword>
<keyword evidence="1" id="KW-0560">Oxidoreductase</keyword>
<dbReference type="RefSeq" id="WP_253868253.1">
    <property type="nucleotide sequence ID" value="NZ_BAABHM010000016.1"/>
</dbReference>
<dbReference type="PANTHER" id="PTHR43364">
    <property type="entry name" value="NADH-SPECIFIC METHYLGLYOXAL REDUCTASE-RELATED"/>
    <property type="match status" value="1"/>
</dbReference>
<name>A0ABP8XPN1_9MICO</name>
<dbReference type="InterPro" id="IPR050523">
    <property type="entry name" value="AKR_Detox_Biosynth"/>
</dbReference>
<accession>A0ABP8XPN1</accession>
<proteinExistence type="predicted"/>
<dbReference type="InterPro" id="IPR036812">
    <property type="entry name" value="NAD(P)_OxRdtase_dom_sf"/>
</dbReference>
<dbReference type="InterPro" id="IPR023210">
    <property type="entry name" value="NADP_OxRdtase_dom"/>
</dbReference>
<evidence type="ECO:0000313" key="4">
    <source>
        <dbReference type="Proteomes" id="UP001500843"/>
    </source>
</evidence>
<evidence type="ECO:0000313" key="3">
    <source>
        <dbReference type="EMBL" id="GAA4710389.1"/>
    </source>
</evidence>
<feature type="domain" description="NADP-dependent oxidoreductase" evidence="2">
    <location>
        <begin position="23"/>
        <end position="320"/>
    </location>
</feature>
<dbReference type="PRINTS" id="PR00069">
    <property type="entry name" value="ALDKETRDTASE"/>
</dbReference>
<dbReference type="PANTHER" id="PTHR43364:SF4">
    <property type="entry name" value="NAD(P)-LINKED OXIDOREDUCTASE SUPERFAMILY PROTEIN"/>
    <property type="match status" value="1"/>
</dbReference>
<gene>
    <name evidence="3" type="ORF">GCM10023198_36460</name>
</gene>
<evidence type="ECO:0000259" key="2">
    <source>
        <dbReference type="Pfam" id="PF00248"/>
    </source>
</evidence>
<protein>
    <submittedName>
        <fullName evidence="3">Aldo/keto reductase</fullName>
    </submittedName>
</protein>
<organism evidence="3 4">
    <name type="scientific">Promicromonospora umidemergens</name>
    <dbReference type="NCBI Taxonomy" id="629679"/>
    <lineage>
        <taxon>Bacteria</taxon>
        <taxon>Bacillati</taxon>
        <taxon>Actinomycetota</taxon>
        <taxon>Actinomycetes</taxon>
        <taxon>Micrococcales</taxon>
        <taxon>Promicromonosporaceae</taxon>
        <taxon>Promicromonospora</taxon>
    </lineage>
</organism>
<dbReference type="Pfam" id="PF00248">
    <property type="entry name" value="Aldo_ket_red"/>
    <property type="match status" value="1"/>
</dbReference>
<dbReference type="PROSITE" id="PS00062">
    <property type="entry name" value="ALDOKETO_REDUCTASE_2"/>
    <property type="match status" value="1"/>
</dbReference>
<sequence>MTETTRAQIPTVPLDGVTTPLTRIVLGTMSMGDTADAAASEAVFEAAIDAGITGIDCANGYARGTTESLIAPLVQRHREAIVLSTKAGIPHPDAGDDAPLSRAGLTASVEGSLRRLGVESIDLFYLHQPDRSTPVAETMETIADLHEAGKIKALGVSNYSAWQTLEVIQAAKELNTIAPVVGQNVYNLLARRVEDEWVELAETYGLLTMCYNPLAGGLLAHVPQEAGTPTRFSAASSLAEMYKKRYWTPELLAAVAELATVAADAGLSMSELALRWLVSRPGADAVLVGGGRTEHLASNLESLLKGPLPQDVLAACQEISDPLKGVMPAYNR</sequence>
<dbReference type="SUPFAM" id="SSF51430">
    <property type="entry name" value="NAD(P)-linked oxidoreductase"/>
    <property type="match status" value="1"/>
</dbReference>
<dbReference type="Proteomes" id="UP001500843">
    <property type="component" value="Unassembled WGS sequence"/>
</dbReference>